<proteinExistence type="predicted"/>
<evidence type="ECO:0000256" key="2">
    <source>
        <dbReference type="SAM" id="Phobius"/>
    </source>
</evidence>
<comment type="subcellular location">
    <subcellularLocation>
        <location evidence="1">Membrane</location>
    </subcellularLocation>
</comment>
<evidence type="ECO:0000256" key="1">
    <source>
        <dbReference type="ARBA" id="ARBA00004370"/>
    </source>
</evidence>
<reference evidence="4" key="2">
    <citation type="submission" date="2019-01" db="EMBL/GenBank/DDBJ databases">
        <authorList>
            <consortium name="NCBI Pathogen Detection Project"/>
        </authorList>
    </citation>
    <scope>NUCLEOTIDE SEQUENCE</scope>
    <source>
        <strain evidence="4">CT18</strain>
    </source>
</reference>
<sequence>MLSNSMKNETEGKMMNEVSTLNPCNRPDRGMSADAGATATALFILVIIGVIAAAVWSMWGKKDAGTELTNYQTLATNTIGMMKGVDGYAFTSGAKMTDTLIQAGAAKGMTVSGDPASGSATLWNSWGGQIVVAPDTAGGTGFNNGFTITTNKVPQSACVSISTGMSRSGGTSGIKINGNNHTDAKVTAEIASSECTADNGRTGTNTLVFNYNG</sequence>
<protein>
    <submittedName>
        <fullName evidence="4">Pilus assembly protein PilX</fullName>
    </submittedName>
</protein>
<feature type="domain" description="Type 4 secretion system PilS N-terminal" evidence="3">
    <location>
        <begin position="62"/>
        <end position="210"/>
    </location>
</feature>
<dbReference type="InterPro" id="IPR045584">
    <property type="entry name" value="Pilin-like"/>
</dbReference>
<organism evidence="4">
    <name type="scientific">Salmonella enterica subsp. enterica serovar Typhi str. CT18</name>
    <dbReference type="NCBI Taxonomy" id="220341"/>
    <lineage>
        <taxon>Bacteria</taxon>
        <taxon>Pseudomonadati</taxon>
        <taxon>Pseudomonadota</taxon>
        <taxon>Gammaproteobacteria</taxon>
        <taxon>Enterobacterales</taxon>
        <taxon>Enterobacteriaceae</taxon>
        <taxon>Salmonella</taxon>
    </lineage>
</organism>
<dbReference type="SUPFAM" id="SSF54523">
    <property type="entry name" value="Pili subunits"/>
    <property type="match status" value="1"/>
</dbReference>
<evidence type="ECO:0000313" key="4">
    <source>
        <dbReference type="EMBL" id="HAD6250357.1"/>
    </source>
</evidence>
<gene>
    <name evidence="4" type="ORF">G1U95_05895</name>
</gene>
<keyword evidence="2" id="KW-1133">Transmembrane helix</keyword>
<keyword evidence="2" id="KW-0812">Transmembrane</keyword>
<comment type="caution">
    <text evidence="4">The sequence shown here is derived from an EMBL/GenBank/DDBJ whole genome shotgun (WGS) entry which is preliminary data.</text>
</comment>
<keyword evidence="2" id="KW-0472">Membrane</keyword>
<dbReference type="AlphaFoldDB" id="A0A717YFX3"/>
<accession>A0A717YFX3</accession>
<reference evidence="4" key="1">
    <citation type="journal article" date="2018" name="Genome Biol.">
        <title>SKESA: strategic k-mer extension for scrupulous assemblies.</title>
        <authorList>
            <person name="Souvorov A."/>
            <person name="Agarwala R."/>
            <person name="Lipman D.J."/>
        </authorList>
    </citation>
    <scope>NUCLEOTIDE SEQUENCE</scope>
    <source>
        <strain evidence="4">CT18</strain>
    </source>
</reference>
<feature type="transmembrane region" description="Helical" evidence="2">
    <location>
        <begin position="35"/>
        <end position="56"/>
    </location>
</feature>
<dbReference type="Pfam" id="PF08805">
    <property type="entry name" value="PilS"/>
    <property type="match status" value="1"/>
</dbReference>
<name>A0A717YFX3_SALTI</name>
<dbReference type="GO" id="GO:0016020">
    <property type="term" value="C:membrane"/>
    <property type="evidence" value="ECO:0007669"/>
    <property type="project" value="UniProtKB-SubCell"/>
</dbReference>
<dbReference type="EMBL" id="DAAPHH010000004">
    <property type="protein sequence ID" value="HAD6250357.1"/>
    <property type="molecule type" value="Genomic_DNA"/>
</dbReference>
<evidence type="ECO:0000259" key="3">
    <source>
        <dbReference type="Pfam" id="PF08805"/>
    </source>
</evidence>
<dbReference type="Gene3D" id="3.30.1690.10">
    <property type="entry name" value="TcpA-like pilin"/>
    <property type="match status" value="1"/>
</dbReference>
<dbReference type="InterPro" id="IPR014911">
    <property type="entry name" value="PilS_N"/>
</dbReference>